<organism evidence="4 5">
    <name type="scientific">Ferrovibrio xuzhouensis</name>
    <dbReference type="NCBI Taxonomy" id="1576914"/>
    <lineage>
        <taxon>Bacteria</taxon>
        <taxon>Pseudomonadati</taxon>
        <taxon>Pseudomonadota</taxon>
        <taxon>Alphaproteobacteria</taxon>
        <taxon>Rhodospirillales</taxon>
        <taxon>Rhodospirillaceae</taxon>
        <taxon>Ferrovibrio</taxon>
    </lineage>
</organism>
<comment type="subcellular location">
    <subcellularLocation>
        <location evidence="2">Cell membrane</location>
        <topology evidence="2">Multi-pass membrane protein</topology>
    </subcellularLocation>
</comment>
<comment type="caution">
    <text evidence="4">The sequence shown here is derived from an EMBL/GenBank/DDBJ whole genome shotgun (WGS) entry which is preliminary data.</text>
</comment>
<keyword evidence="2 3" id="KW-0472">Membrane</keyword>
<reference evidence="5" key="1">
    <citation type="journal article" date="2019" name="Int. J. Syst. Evol. Microbiol.">
        <title>The Global Catalogue of Microorganisms (GCM) 10K type strain sequencing project: providing services to taxonomists for standard genome sequencing and annotation.</title>
        <authorList>
            <consortium name="The Broad Institute Genomics Platform"/>
            <consortium name="The Broad Institute Genome Sequencing Center for Infectious Disease"/>
            <person name="Wu L."/>
            <person name="Ma J."/>
        </authorList>
    </citation>
    <scope>NUCLEOTIDE SEQUENCE [LARGE SCALE GENOMIC DNA]</scope>
    <source>
        <strain evidence="5">KCTC 42182</strain>
    </source>
</reference>
<dbReference type="PIRSF" id="PIRSF016661">
    <property type="entry name" value="BioY"/>
    <property type="match status" value="1"/>
</dbReference>
<gene>
    <name evidence="4" type="ORF">ACFOOQ_22615</name>
</gene>
<feature type="transmembrane region" description="Helical" evidence="3">
    <location>
        <begin position="65"/>
        <end position="85"/>
    </location>
</feature>
<dbReference type="Gene3D" id="1.10.1760.20">
    <property type="match status" value="1"/>
</dbReference>
<dbReference type="PANTHER" id="PTHR34295:SF1">
    <property type="entry name" value="BIOTIN TRANSPORTER BIOY"/>
    <property type="match status" value="1"/>
</dbReference>
<dbReference type="PANTHER" id="PTHR34295">
    <property type="entry name" value="BIOTIN TRANSPORTER BIOY"/>
    <property type="match status" value="1"/>
</dbReference>
<dbReference type="InterPro" id="IPR003784">
    <property type="entry name" value="BioY"/>
</dbReference>
<evidence type="ECO:0000313" key="5">
    <source>
        <dbReference type="Proteomes" id="UP001595711"/>
    </source>
</evidence>
<keyword evidence="5" id="KW-1185">Reference proteome</keyword>
<keyword evidence="3" id="KW-0812">Transmembrane</keyword>
<keyword evidence="3" id="KW-1133">Transmembrane helix</keyword>
<proteinExistence type="inferred from homology"/>
<name>A0ABV7VLC5_9PROT</name>
<keyword evidence="2" id="KW-1003">Cell membrane</keyword>
<evidence type="ECO:0000256" key="3">
    <source>
        <dbReference type="SAM" id="Phobius"/>
    </source>
</evidence>
<dbReference type="EMBL" id="JBHRYJ010000008">
    <property type="protein sequence ID" value="MFC3678356.1"/>
    <property type="molecule type" value="Genomic_DNA"/>
</dbReference>
<sequence>MPKIPHPAAARAPVMQQLAFGFGAALIGSLLLALSARVQVPFWPVPMTMQTLAVLVIGMTLRSRLGAMVVAIYVLEGLVGLPVFAGTPERGLGLAYLLGPTGGYLVGFVLAAYVAGWLAERGYGRTLLRAVLAQAAGTAIILSVGCAWLAIQFGVEKAITVGLLPFVLASLVKIGLGAALVVGIERRR</sequence>
<feature type="transmembrane region" description="Helical" evidence="3">
    <location>
        <begin position="163"/>
        <end position="184"/>
    </location>
</feature>
<protein>
    <recommendedName>
        <fullName evidence="2">Biotin transporter</fullName>
    </recommendedName>
</protein>
<evidence type="ECO:0000313" key="4">
    <source>
        <dbReference type="EMBL" id="MFC3678356.1"/>
    </source>
</evidence>
<feature type="transmembrane region" description="Helical" evidence="3">
    <location>
        <begin position="12"/>
        <end position="34"/>
    </location>
</feature>
<dbReference type="RefSeq" id="WP_379729986.1">
    <property type="nucleotide sequence ID" value="NZ_JBHRYJ010000008.1"/>
</dbReference>
<comment type="similarity">
    <text evidence="1 2">Belongs to the BioY family.</text>
</comment>
<dbReference type="Pfam" id="PF02632">
    <property type="entry name" value="BioY"/>
    <property type="match status" value="1"/>
</dbReference>
<evidence type="ECO:0000256" key="1">
    <source>
        <dbReference type="ARBA" id="ARBA00010692"/>
    </source>
</evidence>
<accession>A0ABV7VLC5</accession>
<dbReference type="Proteomes" id="UP001595711">
    <property type="component" value="Unassembled WGS sequence"/>
</dbReference>
<feature type="transmembrane region" description="Helical" evidence="3">
    <location>
        <begin position="131"/>
        <end position="151"/>
    </location>
</feature>
<feature type="transmembrane region" description="Helical" evidence="3">
    <location>
        <begin position="97"/>
        <end position="119"/>
    </location>
</feature>
<evidence type="ECO:0000256" key="2">
    <source>
        <dbReference type="PIRNR" id="PIRNR016661"/>
    </source>
</evidence>
<keyword evidence="2" id="KW-0813">Transport</keyword>